<reference evidence="3 4" key="1">
    <citation type="journal article" date="2013" name="Curr. Biol.">
        <title>The Genome of the Foraminiferan Reticulomyxa filosa.</title>
        <authorList>
            <person name="Glockner G."/>
            <person name="Hulsmann N."/>
            <person name="Schleicher M."/>
            <person name="Noegel A.A."/>
            <person name="Eichinger L."/>
            <person name="Gallinger C."/>
            <person name="Pawlowski J."/>
            <person name="Sierra R."/>
            <person name="Euteneuer U."/>
            <person name="Pillet L."/>
            <person name="Moustafa A."/>
            <person name="Platzer M."/>
            <person name="Groth M."/>
            <person name="Szafranski K."/>
            <person name="Schliwa M."/>
        </authorList>
    </citation>
    <scope>NUCLEOTIDE SEQUENCE [LARGE SCALE GENOMIC DNA]</scope>
</reference>
<accession>X6NLL0</accession>
<evidence type="ECO:0000313" key="4">
    <source>
        <dbReference type="Proteomes" id="UP000023152"/>
    </source>
</evidence>
<dbReference type="EMBL" id="ASPP01007630">
    <property type="protein sequence ID" value="ETO26798.1"/>
    <property type="molecule type" value="Genomic_DNA"/>
</dbReference>
<feature type="region of interest" description="Disordered" evidence="1">
    <location>
        <begin position="89"/>
        <end position="117"/>
    </location>
</feature>
<dbReference type="InterPro" id="IPR013087">
    <property type="entry name" value="Znf_C2H2_type"/>
</dbReference>
<sequence>MWCNENSAVDKSVCVSTSDPNYRNWFYVGVHVFAFDLDALKSQSELKDEKSMDDIVEVAKNTPQKVEFDIYVEQPAPNNENLDESLNETKTVGEETTSSGSRLGISHETSNGKDLSQTHTLCSNCRQWISNTAYTMHSIQCARINWKCDICHAVVNKAQKDKHKHCLYPNCAQVFDSFSAMYRHIQLRHIPVECDLCHEKLLSSLMLVHQKHECLLRLVPCQWCGMKLKFALLTEHETYCQNLTVECELCGQAVRRKGLENHLASEHGINPTLQSTLTKNILASNLGLDDTMDWTESTSSTRNTSQTQNLKQSSNDIDKPLAIGEHEAFANDAIVTDLKRQLSSFQYLYIYICAHLFFLKKSDKLTLICLAHFVLSVVYVYAKELSPRQSDTQDNVAEQSEKDSALAEELYDFVCPYCKKFPPKSVDFADHLANCSLQTMNST</sequence>
<dbReference type="Proteomes" id="UP000023152">
    <property type="component" value="Unassembled WGS sequence"/>
</dbReference>
<dbReference type="PANTHER" id="PTHR16295:SF10">
    <property type="entry name" value="EXPRESSED PROTEIN"/>
    <property type="match status" value="1"/>
</dbReference>
<dbReference type="PROSITE" id="PS00028">
    <property type="entry name" value="ZINC_FINGER_C2H2_1"/>
    <property type="match status" value="1"/>
</dbReference>
<name>X6NLL0_RETFI</name>
<dbReference type="Gene3D" id="3.30.40.10">
    <property type="entry name" value="Zinc/RING finger domain, C3HC4 (zinc finger)"/>
    <property type="match status" value="1"/>
</dbReference>
<dbReference type="PANTHER" id="PTHR16295">
    <property type="entry name" value="TRAF-TYPE ZINC FINGER PROTEIN-RELATED"/>
    <property type="match status" value="1"/>
</dbReference>
<gene>
    <name evidence="3" type="ORF">RFI_10336</name>
</gene>
<evidence type="ECO:0000313" key="3">
    <source>
        <dbReference type="EMBL" id="ETO26798.1"/>
    </source>
</evidence>
<dbReference type="SMART" id="SM00355">
    <property type="entry name" value="ZnF_C2H2"/>
    <property type="match status" value="3"/>
</dbReference>
<keyword evidence="4" id="KW-1185">Reference proteome</keyword>
<evidence type="ECO:0000259" key="2">
    <source>
        <dbReference type="PROSITE" id="PS00028"/>
    </source>
</evidence>
<proteinExistence type="predicted"/>
<protein>
    <recommendedName>
        <fullName evidence="2">C2H2-type domain-containing protein</fullName>
    </recommendedName>
</protein>
<organism evidence="3 4">
    <name type="scientific">Reticulomyxa filosa</name>
    <dbReference type="NCBI Taxonomy" id="46433"/>
    <lineage>
        <taxon>Eukaryota</taxon>
        <taxon>Sar</taxon>
        <taxon>Rhizaria</taxon>
        <taxon>Retaria</taxon>
        <taxon>Foraminifera</taxon>
        <taxon>Monothalamids</taxon>
        <taxon>Reticulomyxidae</taxon>
        <taxon>Reticulomyxa</taxon>
    </lineage>
</organism>
<evidence type="ECO:0000256" key="1">
    <source>
        <dbReference type="SAM" id="MobiDB-lite"/>
    </source>
</evidence>
<dbReference type="InterPro" id="IPR013083">
    <property type="entry name" value="Znf_RING/FYVE/PHD"/>
</dbReference>
<dbReference type="SUPFAM" id="SSF49599">
    <property type="entry name" value="TRAF domain-like"/>
    <property type="match status" value="1"/>
</dbReference>
<feature type="domain" description="C2H2-type" evidence="2">
    <location>
        <begin position="166"/>
        <end position="189"/>
    </location>
</feature>
<comment type="caution">
    <text evidence="3">The sequence shown here is derived from an EMBL/GenBank/DDBJ whole genome shotgun (WGS) entry which is preliminary data.</text>
</comment>
<dbReference type="OrthoDB" id="10051587at2759"/>
<dbReference type="InterPro" id="IPR051986">
    <property type="entry name" value="Innate_Immune_Apopt_Reg"/>
</dbReference>
<dbReference type="GO" id="GO:0005739">
    <property type="term" value="C:mitochondrion"/>
    <property type="evidence" value="ECO:0007669"/>
    <property type="project" value="TreeGrafter"/>
</dbReference>
<dbReference type="AlphaFoldDB" id="X6NLL0"/>